<dbReference type="InterPro" id="IPR023827">
    <property type="entry name" value="Peptidase_S8_Asp-AS"/>
</dbReference>
<dbReference type="PANTHER" id="PTHR43806:SF11">
    <property type="entry name" value="CEREVISIN-RELATED"/>
    <property type="match status" value="1"/>
</dbReference>
<dbReference type="InterPro" id="IPR036852">
    <property type="entry name" value="Peptidase_S8/S53_dom_sf"/>
</dbReference>
<dbReference type="EMBL" id="PVTF01000003">
    <property type="protein sequence ID" value="PRY43346.1"/>
    <property type="molecule type" value="Genomic_DNA"/>
</dbReference>
<dbReference type="AlphaFoldDB" id="A0A2T0TCF3"/>
<feature type="domain" description="Peptidase S8/S53" evidence="7">
    <location>
        <begin position="77"/>
        <end position="288"/>
    </location>
</feature>
<sequence>MDRLGRWIDHVEHPADRRVARVRLRPAERVRCVQIAVDHGYAPNHVHVGSPIMFGTACPVPPEAAPSDPPRHERWDVTAAVLDTGLDPHPWFAGRRWFTEREQTPEVLDGRTGQDRHAGHGTFVAGVLLQHAPGVVIRQHRVLSSLGLTDDLTVAAGLHRARREAAEHGERLDVVLLTAGCHTADDRCPPVLRSEVSAFPDAVVVAAAGNGATSRPSWPAALPDVLAVGADAAFSNRGSWVDAVAPGVDVVSSHVRLGPVTRDYGYARWSGTSFAAPRVAARVAELVRQGRGAREARAQAVAEFAPAGVSPARSS</sequence>
<evidence type="ECO:0000256" key="4">
    <source>
        <dbReference type="ARBA" id="ARBA00022825"/>
    </source>
</evidence>
<dbReference type="GO" id="GO:0004252">
    <property type="term" value="F:serine-type endopeptidase activity"/>
    <property type="evidence" value="ECO:0007669"/>
    <property type="project" value="UniProtKB-UniRule"/>
</dbReference>
<evidence type="ECO:0000259" key="7">
    <source>
        <dbReference type="Pfam" id="PF00082"/>
    </source>
</evidence>
<dbReference type="PROSITE" id="PS00136">
    <property type="entry name" value="SUBTILASE_ASP"/>
    <property type="match status" value="1"/>
</dbReference>
<gene>
    <name evidence="8" type="ORF">CLV43_10389</name>
</gene>
<dbReference type="InterPro" id="IPR050131">
    <property type="entry name" value="Peptidase_S8_subtilisin-like"/>
</dbReference>
<dbReference type="PANTHER" id="PTHR43806">
    <property type="entry name" value="PEPTIDASE S8"/>
    <property type="match status" value="1"/>
</dbReference>
<feature type="active site" description="Charge relay system" evidence="5">
    <location>
        <position position="273"/>
    </location>
</feature>
<proteinExistence type="inferred from homology"/>
<dbReference type="Proteomes" id="UP000239494">
    <property type="component" value="Unassembled WGS sequence"/>
</dbReference>
<dbReference type="InterPro" id="IPR000209">
    <property type="entry name" value="Peptidase_S8/S53_dom"/>
</dbReference>
<keyword evidence="4 5" id="KW-0720">Serine protease</keyword>
<evidence type="ECO:0000256" key="5">
    <source>
        <dbReference type="PROSITE-ProRule" id="PRU01240"/>
    </source>
</evidence>
<evidence type="ECO:0000256" key="1">
    <source>
        <dbReference type="ARBA" id="ARBA00011073"/>
    </source>
</evidence>
<dbReference type="Pfam" id="PF00082">
    <property type="entry name" value="Peptidase_S8"/>
    <property type="match status" value="1"/>
</dbReference>
<dbReference type="InterPro" id="IPR015500">
    <property type="entry name" value="Peptidase_S8_subtilisin-rel"/>
</dbReference>
<accession>A0A2T0TCF3</accession>
<dbReference type="GO" id="GO:0006508">
    <property type="term" value="P:proteolysis"/>
    <property type="evidence" value="ECO:0007669"/>
    <property type="project" value="UniProtKB-KW"/>
</dbReference>
<dbReference type="PROSITE" id="PS51892">
    <property type="entry name" value="SUBTILASE"/>
    <property type="match status" value="1"/>
</dbReference>
<dbReference type="PRINTS" id="PR00723">
    <property type="entry name" value="SUBTILISIN"/>
</dbReference>
<dbReference type="Gene3D" id="3.40.50.200">
    <property type="entry name" value="Peptidase S8/S53 domain"/>
    <property type="match status" value="1"/>
</dbReference>
<organism evidence="8 9">
    <name type="scientific">Umezawaea tangerina</name>
    <dbReference type="NCBI Taxonomy" id="84725"/>
    <lineage>
        <taxon>Bacteria</taxon>
        <taxon>Bacillati</taxon>
        <taxon>Actinomycetota</taxon>
        <taxon>Actinomycetes</taxon>
        <taxon>Pseudonocardiales</taxon>
        <taxon>Pseudonocardiaceae</taxon>
        <taxon>Umezawaea</taxon>
    </lineage>
</organism>
<protein>
    <submittedName>
        <fullName evidence="8">Subtilase family protein</fullName>
    </submittedName>
</protein>
<dbReference type="InterPro" id="IPR023828">
    <property type="entry name" value="Peptidase_S8_Ser-AS"/>
</dbReference>
<evidence type="ECO:0000256" key="2">
    <source>
        <dbReference type="ARBA" id="ARBA00022670"/>
    </source>
</evidence>
<name>A0A2T0TCF3_9PSEU</name>
<evidence type="ECO:0000313" key="8">
    <source>
        <dbReference type="EMBL" id="PRY43346.1"/>
    </source>
</evidence>
<dbReference type="PROSITE" id="PS00138">
    <property type="entry name" value="SUBTILASE_SER"/>
    <property type="match status" value="1"/>
</dbReference>
<comment type="caution">
    <text evidence="8">The sequence shown here is derived from an EMBL/GenBank/DDBJ whole genome shotgun (WGS) entry which is preliminary data.</text>
</comment>
<keyword evidence="9" id="KW-1185">Reference proteome</keyword>
<evidence type="ECO:0000313" key="9">
    <source>
        <dbReference type="Proteomes" id="UP000239494"/>
    </source>
</evidence>
<comment type="similarity">
    <text evidence="1 5 6">Belongs to the peptidase S8 family.</text>
</comment>
<evidence type="ECO:0000256" key="6">
    <source>
        <dbReference type="RuleBase" id="RU003355"/>
    </source>
</evidence>
<keyword evidence="3 5" id="KW-0378">Hydrolase</keyword>
<feature type="active site" description="Charge relay system" evidence="5">
    <location>
        <position position="120"/>
    </location>
</feature>
<dbReference type="RefSeq" id="WP_245886264.1">
    <property type="nucleotide sequence ID" value="NZ_PVTF01000003.1"/>
</dbReference>
<feature type="active site" description="Charge relay system" evidence="5">
    <location>
        <position position="83"/>
    </location>
</feature>
<evidence type="ECO:0000256" key="3">
    <source>
        <dbReference type="ARBA" id="ARBA00022801"/>
    </source>
</evidence>
<dbReference type="SUPFAM" id="SSF52743">
    <property type="entry name" value="Subtilisin-like"/>
    <property type="match status" value="1"/>
</dbReference>
<reference evidence="8 9" key="1">
    <citation type="submission" date="2018-03" db="EMBL/GenBank/DDBJ databases">
        <title>Genomic Encyclopedia of Archaeal and Bacterial Type Strains, Phase II (KMG-II): from individual species to whole genera.</title>
        <authorList>
            <person name="Goeker M."/>
        </authorList>
    </citation>
    <scope>NUCLEOTIDE SEQUENCE [LARGE SCALE GENOMIC DNA]</scope>
    <source>
        <strain evidence="8 9">DSM 44720</strain>
    </source>
</reference>
<keyword evidence="2 5" id="KW-0645">Protease</keyword>